<dbReference type="PANTHER" id="PTHR32089">
    <property type="entry name" value="METHYL-ACCEPTING CHEMOTAXIS PROTEIN MCPB"/>
    <property type="match status" value="1"/>
</dbReference>
<gene>
    <name evidence="9" type="ORF">CWI81_07450</name>
</gene>
<dbReference type="RefSeq" id="WP_126784678.1">
    <property type="nucleotide sequence ID" value="NZ_PIQF01000002.1"/>
</dbReference>
<evidence type="ECO:0000256" key="1">
    <source>
        <dbReference type="ARBA" id="ARBA00004370"/>
    </source>
</evidence>
<proteinExistence type="inferred from homology"/>
<keyword evidence="6" id="KW-0812">Transmembrane</keyword>
<dbReference type="AlphaFoldDB" id="A0A432ZF24"/>
<sequence>MKLIHKLVIAFGVIVIVLAGLIATVMVSVSNMVDTTARAEHTFTVISEAEDVVKHLLSIESGYLSFVISGEDNAKQPYIEGKEGVQRNLKSLRQLTSDNPQQQQRLAKVEEVYQQWLTEAVEPPIDIRTQYGTGAMGLDQAAYIVKQGRGEQSMEQLRSLMNEFAATEEQLLVDRTDAADAAANVVRLVVVIGGLLVAAVAVVSAMLFKRQLETRINDAMRVATAIADGNLNSQVDDEGGDEIAELLSAMATMQTQLRNMMGEIKSASGELDSASQSVASTAEQLSASSDEQSKASNTIATSVQELSVSINHVADNAAEAKQISEESGKNAEESAAIMEQMVAAMNRISDAVQQASGQLVELDKQSEQITSIVNVIKSIADQTNLLALNAAIEAARAGEQGRGFSVVADEVRHLAQRTSESTDEIESMVAKIQTGTQASVKQMQHGVQEVEEGVELASMTGQAINEIRESFDRVLQVVQDISNALGEQNAASDEVARNVERFSEMADQNQEATEHTSSTAHQLQTLAGKLGRAVSQFRF</sequence>
<evidence type="ECO:0000256" key="4">
    <source>
        <dbReference type="PROSITE-ProRule" id="PRU00284"/>
    </source>
</evidence>
<feature type="transmembrane region" description="Helical" evidence="6">
    <location>
        <begin position="185"/>
        <end position="208"/>
    </location>
</feature>
<dbReference type="GO" id="GO:0006935">
    <property type="term" value="P:chemotaxis"/>
    <property type="evidence" value="ECO:0007669"/>
    <property type="project" value="InterPro"/>
</dbReference>
<evidence type="ECO:0000259" key="7">
    <source>
        <dbReference type="PROSITE" id="PS50111"/>
    </source>
</evidence>
<keyword evidence="6" id="KW-0472">Membrane</keyword>
<feature type="region of interest" description="Disordered" evidence="5">
    <location>
        <begin position="268"/>
        <end position="298"/>
    </location>
</feature>
<dbReference type="FunFam" id="1.10.287.950:FF:000001">
    <property type="entry name" value="Methyl-accepting chemotaxis sensory transducer"/>
    <property type="match status" value="1"/>
</dbReference>
<reference evidence="9 10" key="1">
    <citation type="journal article" date="2011" name="Front. Microbiol.">
        <title>Genomic signatures of strain selection and enhancement in Bacillus atrophaeus var. globigii, a historical biowarfare simulant.</title>
        <authorList>
            <person name="Gibbons H.S."/>
            <person name="Broomall S.M."/>
            <person name="McNew L.A."/>
            <person name="Daligault H."/>
            <person name="Chapman C."/>
            <person name="Bruce D."/>
            <person name="Karavis M."/>
            <person name="Krepps M."/>
            <person name="McGregor P.A."/>
            <person name="Hong C."/>
            <person name="Park K.H."/>
            <person name="Akmal A."/>
            <person name="Feldman A."/>
            <person name="Lin J.S."/>
            <person name="Chang W.E."/>
            <person name="Higgs B.W."/>
            <person name="Demirev P."/>
            <person name="Lindquist J."/>
            <person name="Liem A."/>
            <person name="Fochler E."/>
            <person name="Read T.D."/>
            <person name="Tapia R."/>
            <person name="Johnson S."/>
            <person name="Bishop-Lilly K.A."/>
            <person name="Detter C."/>
            <person name="Han C."/>
            <person name="Sozhamannan S."/>
            <person name="Rosenzweig C.N."/>
            <person name="Skowronski E.W."/>
        </authorList>
    </citation>
    <scope>NUCLEOTIDE SEQUENCE [LARGE SCALE GENOMIC DNA]</scope>
    <source>
        <strain evidence="9 10">CL-SP19</strain>
    </source>
</reference>
<dbReference type="SUPFAM" id="SSF58104">
    <property type="entry name" value="Methyl-accepting chemotaxis protein (MCP) signaling domain"/>
    <property type="match status" value="1"/>
</dbReference>
<dbReference type="Proteomes" id="UP000287908">
    <property type="component" value="Unassembled WGS sequence"/>
</dbReference>
<evidence type="ECO:0000313" key="9">
    <source>
        <dbReference type="EMBL" id="RUO75952.1"/>
    </source>
</evidence>
<dbReference type="InterPro" id="IPR003660">
    <property type="entry name" value="HAMP_dom"/>
</dbReference>
<feature type="domain" description="HAMP" evidence="8">
    <location>
        <begin position="210"/>
        <end position="262"/>
    </location>
</feature>
<protein>
    <submittedName>
        <fullName evidence="9">Chemotaxis protein</fullName>
    </submittedName>
</protein>
<dbReference type="InterPro" id="IPR004089">
    <property type="entry name" value="MCPsignal_dom"/>
</dbReference>
<comment type="subcellular location">
    <subcellularLocation>
        <location evidence="1">Membrane</location>
    </subcellularLocation>
</comment>
<evidence type="ECO:0000313" key="10">
    <source>
        <dbReference type="Proteomes" id="UP000287908"/>
    </source>
</evidence>
<evidence type="ECO:0000256" key="5">
    <source>
        <dbReference type="SAM" id="MobiDB-lite"/>
    </source>
</evidence>
<keyword evidence="2 4" id="KW-0807">Transducer</keyword>
<dbReference type="PROSITE" id="PS50111">
    <property type="entry name" value="CHEMOTAXIS_TRANSDUC_2"/>
    <property type="match status" value="1"/>
</dbReference>
<comment type="caution">
    <text evidence="9">The sequence shown here is derived from an EMBL/GenBank/DDBJ whole genome shotgun (WGS) entry which is preliminary data.</text>
</comment>
<dbReference type="OrthoDB" id="49457at2"/>
<dbReference type="CDD" id="cd06225">
    <property type="entry name" value="HAMP"/>
    <property type="match status" value="1"/>
</dbReference>
<dbReference type="CDD" id="cd19410">
    <property type="entry name" value="HK9-like_sensor"/>
    <property type="match status" value="1"/>
</dbReference>
<name>A0A432ZF24_9GAMM</name>
<dbReference type="PRINTS" id="PR00260">
    <property type="entry name" value="CHEMTRNSDUCR"/>
</dbReference>
<comment type="similarity">
    <text evidence="3">Belongs to the methyl-accepting chemotaxis (MCP) protein family.</text>
</comment>
<keyword evidence="6" id="KW-1133">Transmembrane helix</keyword>
<feature type="compositionally biased region" description="Polar residues" evidence="5">
    <location>
        <begin position="273"/>
        <end position="298"/>
    </location>
</feature>
<evidence type="ECO:0000259" key="8">
    <source>
        <dbReference type="PROSITE" id="PS50885"/>
    </source>
</evidence>
<dbReference type="SMART" id="SM00283">
    <property type="entry name" value="MA"/>
    <property type="match status" value="1"/>
</dbReference>
<dbReference type="PANTHER" id="PTHR32089:SF112">
    <property type="entry name" value="LYSOZYME-LIKE PROTEIN-RELATED"/>
    <property type="match status" value="1"/>
</dbReference>
<dbReference type="GO" id="GO:0007165">
    <property type="term" value="P:signal transduction"/>
    <property type="evidence" value="ECO:0007669"/>
    <property type="project" value="UniProtKB-KW"/>
</dbReference>
<dbReference type="SMART" id="SM00304">
    <property type="entry name" value="HAMP"/>
    <property type="match status" value="1"/>
</dbReference>
<dbReference type="Pfam" id="PF00672">
    <property type="entry name" value="HAMP"/>
    <property type="match status" value="1"/>
</dbReference>
<dbReference type="Gene3D" id="1.10.287.950">
    <property type="entry name" value="Methyl-accepting chemotaxis protein"/>
    <property type="match status" value="1"/>
</dbReference>
<dbReference type="InterPro" id="IPR007891">
    <property type="entry name" value="CHASE3"/>
</dbReference>
<dbReference type="Pfam" id="PF05227">
    <property type="entry name" value="CHASE3"/>
    <property type="match status" value="1"/>
</dbReference>
<keyword evidence="10" id="KW-1185">Reference proteome</keyword>
<evidence type="ECO:0000256" key="6">
    <source>
        <dbReference type="SAM" id="Phobius"/>
    </source>
</evidence>
<feature type="transmembrane region" description="Helical" evidence="6">
    <location>
        <begin position="7"/>
        <end position="29"/>
    </location>
</feature>
<dbReference type="CDD" id="cd11386">
    <property type="entry name" value="MCP_signal"/>
    <property type="match status" value="1"/>
</dbReference>
<evidence type="ECO:0000256" key="3">
    <source>
        <dbReference type="ARBA" id="ARBA00029447"/>
    </source>
</evidence>
<dbReference type="PROSITE" id="PS50885">
    <property type="entry name" value="HAMP"/>
    <property type="match status" value="1"/>
</dbReference>
<evidence type="ECO:0000256" key="2">
    <source>
        <dbReference type="ARBA" id="ARBA00023224"/>
    </source>
</evidence>
<feature type="domain" description="Methyl-accepting transducer" evidence="7">
    <location>
        <begin position="267"/>
        <end position="503"/>
    </location>
</feature>
<dbReference type="GO" id="GO:0016020">
    <property type="term" value="C:membrane"/>
    <property type="evidence" value="ECO:0007669"/>
    <property type="project" value="UniProtKB-SubCell"/>
</dbReference>
<accession>A0A432ZF24</accession>
<organism evidence="9 10">
    <name type="scientific">Idiomarina seosinensis</name>
    <dbReference type="NCBI Taxonomy" id="281739"/>
    <lineage>
        <taxon>Bacteria</taxon>
        <taxon>Pseudomonadati</taxon>
        <taxon>Pseudomonadota</taxon>
        <taxon>Gammaproteobacteria</taxon>
        <taxon>Alteromonadales</taxon>
        <taxon>Idiomarinaceae</taxon>
        <taxon>Idiomarina</taxon>
    </lineage>
</organism>
<dbReference type="EMBL" id="PIQF01000002">
    <property type="protein sequence ID" value="RUO75952.1"/>
    <property type="molecule type" value="Genomic_DNA"/>
</dbReference>
<dbReference type="InterPro" id="IPR004090">
    <property type="entry name" value="Chemotax_Me-accpt_rcpt"/>
</dbReference>
<dbReference type="GO" id="GO:0004888">
    <property type="term" value="F:transmembrane signaling receptor activity"/>
    <property type="evidence" value="ECO:0007669"/>
    <property type="project" value="InterPro"/>
</dbReference>
<dbReference type="Pfam" id="PF00015">
    <property type="entry name" value="MCPsignal"/>
    <property type="match status" value="1"/>
</dbReference>